<name>A0A977IET9_9ARCH</name>
<dbReference type="GO" id="GO:0005829">
    <property type="term" value="C:cytosol"/>
    <property type="evidence" value="ECO:0007669"/>
    <property type="project" value="TreeGrafter"/>
</dbReference>
<dbReference type="InterPro" id="IPR001303">
    <property type="entry name" value="Aldolase_II/adducin_N"/>
</dbReference>
<proteinExistence type="predicted"/>
<dbReference type="GeneID" id="74945825"/>
<dbReference type="RefSeq" id="WP_075053914.1">
    <property type="nucleotide sequence ID" value="NZ_CP103305.1"/>
</dbReference>
<dbReference type="Pfam" id="PF00596">
    <property type="entry name" value="Aldolase_II"/>
    <property type="match status" value="1"/>
</dbReference>
<organism evidence="4">
    <name type="scientific">Nitrososphaera viennensis</name>
    <dbReference type="NCBI Taxonomy" id="1034015"/>
    <lineage>
        <taxon>Archaea</taxon>
        <taxon>Nitrososphaerota</taxon>
        <taxon>Nitrososphaeria</taxon>
        <taxon>Nitrososphaerales</taxon>
        <taxon>Nitrososphaeraceae</taxon>
        <taxon>Nitrososphaera</taxon>
    </lineage>
</organism>
<dbReference type="SMART" id="SM01007">
    <property type="entry name" value="Aldolase_II"/>
    <property type="match status" value="1"/>
</dbReference>
<evidence type="ECO:0000259" key="3">
    <source>
        <dbReference type="SMART" id="SM01007"/>
    </source>
</evidence>
<dbReference type="AlphaFoldDB" id="A0A977IET9"/>
<protein>
    <submittedName>
        <fullName evidence="4">Class II aldolase/adducin family protein</fullName>
    </submittedName>
</protein>
<dbReference type="InterPro" id="IPR050197">
    <property type="entry name" value="Aldolase_class_II_sugar_metab"/>
</dbReference>
<dbReference type="InterPro" id="IPR036409">
    <property type="entry name" value="Aldolase_II/adducin_N_sf"/>
</dbReference>
<accession>A0A977IET9</accession>
<dbReference type="PANTHER" id="PTHR22789">
    <property type="entry name" value="FUCULOSE PHOSPHATE ALDOLASE"/>
    <property type="match status" value="1"/>
</dbReference>
<dbReference type="GO" id="GO:0016832">
    <property type="term" value="F:aldehyde-lyase activity"/>
    <property type="evidence" value="ECO:0007669"/>
    <property type="project" value="TreeGrafter"/>
</dbReference>
<gene>
    <name evidence="4" type="ORF">NWT39_02770</name>
</gene>
<evidence type="ECO:0000256" key="1">
    <source>
        <dbReference type="ARBA" id="ARBA00022723"/>
    </source>
</evidence>
<feature type="domain" description="Class II aldolase/adducin N-terminal" evidence="3">
    <location>
        <begin position="10"/>
        <end position="186"/>
    </location>
</feature>
<dbReference type="GO" id="GO:0046872">
    <property type="term" value="F:metal ion binding"/>
    <property type="evidence" value="ECO:0007669"/>
    <property type="project" value="UniProtKB-KW"/>
</dbReference>
<evidence type="ECO:0000256" key="2">
    <source>
        <dbReference type="ARBA" id="ARBA00023239"/>
    </source>
</evidence>
<dbReference type="Proteomes" id="UP001059771">
    <property type="component" value="Chromosome"/>
</dbReference>
<dbReference type="SUPFAM" id="SSF53639">
    <property type="entry name" value="AraD/HMP-PK domain-like"/>
    <property type="match status" value="1"/>
</dbReference>
<sequence>MDAITTTIKSDLARCVRDLYSLGLTSSVSGNHSVRAGKRSMWITPSEAPRYLLRAGDLVRMDLPTGRVFGRKKPSREHNMHRMIYNARSDVNTVVHTHSPYTIAVAISPAGFVHVIEEAKIVVGDPAIIENRPSGSIELAEAVSAEFEKGASAVVIKNHGVVAAGKSIHHARAIVESLEEWAKILTVARLLGGPSGTLS</sequence>
<keyword evidence="1" id="KW-0479">Metal-binding</keyword>
<keyword evidence="2" id="KW-0456">Lyase</keyword>
<dbReference type="EMBL" id="CP103305">
    <property type="protein sequence ID" value="UVS69719.1"/>
    <property type="molecule type" value="Genomic_DNA"/>
</dbReference>
<dbReference type="PANTHER" id="PTHR22789:SF0">
    <property type="entry name" value="3-OXO-TETRONATE 4-PHOSPHATE DECARBOXYLASE-RELATED"/>
    <property type="match status" value="1"/>
</dbReference>
<dbReference type="GO" id="GO:0019323">
    <property type="term" value="P:pentose catabolic process"/>
    <property type="evidence" value="ECO:0007669"/>
    <property type="project" value="TreeGrafter"/>
</dbReference>
<evidence type="ECO:0000313" key="4">
    <source>
        <dbReference type="EMBL" id="UVS69719.1"/>
    </source>
</evidence>
<dbReference type="Gene3D" id="3.40.225.10">
    <property type="entry name" value="Class II aldolase/adducin N-terminal domain"/>
    <property type="match status" value="1"/>
</dbReference>
<reference evidence="4" key="1">
    <citation type="submission" date="2022-08" db="EMBL/GenBank/DDBJ databases">
        <title>Dynamic responses of ammonia-oxidizing microbial communities induced by reactive oxygen species (ROS) in fluctuating redox aquifers.</title>
        <authorList>
            <person name="Wang P."/>
            <person name="Wang H."/>
        </authorList>
    </citation>
    <scope>NUCLEOTIDE SEQUENCE</scope>
    <source>
        <strain evidence="4">PLX03</strain>
    </source>
</reference>